<feature type="non-terminal residue" evidence="1">
    <location>
        <position position="118"/>
    </location>
</feature>
<proteinExistence type="predicted"/>
<evidence type="ECO:0008006" key="3">
    <source>
        <dbReference type="Google" id="ProtNLM"/>
    </source>
</evidence>
<reference evidence="1 2" key="1">
    <citation type="submission" date="2016-03" db="EMBL/GenBank/DDBJ databases">
        <title>EvidentialGene: Evidence-directed Construction of Genes on Genomes.</title>
        <authorList>
            <person name="Gilbert D.G."/>
            <person name="Choi J.-H."/>
            <person name="Mockaitis K."/>
            <person name="Colbourne J."/>
            <person name="Pfrender M."/>
        </authorList>
    </citation>
    <scope>NUCLEOTIDE SEQUENCE [LARGE SCALE GENOMIC DNA]</scope>
    <source>
        <strain evidence="1 2">Xinb3</strain>
        <tissue evidence="1">Complete organism</tissue>
    </source>
</reference>
<protein>
    <recommendedName>
        <fullName evidence="3">SAM domain-containing protein</fullName>
    </recommendedName>
</protein>
<dbReference type="AlphaFoldDB" id="A0A164FQ99"/>
<dbReference type="EMBL" id="LRGB01018809">
    <property type="protein sequence ID" value="KZR98036.1"/>
    <property type="molecule type" value="Genomic_DNA"/>
</dbReference>
<dbReference type="Gene3D" id="1.10.150.50">
    <property type="entry name" value="Transcription Factor, Ets-1"/>
    <property type="match status" value="1"/>
</dbReference>
<dbReference type="InterPro" id="IPR013761">
    <property type="entry name" value="SAM/pointed_sf"/>
</dbReference>
<dbReference type="OrthoDB" id="7764986at2759"/>
<dbReference type="SUPFAM" id="SSF47769">
    <property type="entry name" value="SAM/Pointed domain"/>
    <property type="match status" value="1"/>
</dbReference>
<sequence length="118" mass="12916">MPLTCSLSFFSPLTIDEGVDGETLSSLSIQDLIGIGLKLGPRLKLFKFIELLNKARLCVPTIPTAEAEVLTVDEIFSIETEQHEETVLIIDTENQGGADESPCVSKETVGNSMHNYFN</sequence>
<gene>
    <name evidence="1" type="ORF">APZ42_006747</name>
</gene>
<organism evidence="1 2">
    <name type="scientific">Daphnia magna</name>
    <dbReference type="NCBI Taxonomy" id="35525"/>
    <lineage>
        <taxon>Eukaryota</taxon>
        <taxon>Metazoa</taxon>
        <taxon>Ecdysozoa</taxon>
        <taxon>Arthropoda</taxon>
        <taxon>Crustacea</taxon>
        <taxon>Branchiopoda</taxon>
        <taxon>Diplostraca</taxon>
        <taxon>Cladocera</taxon>
        <taxon>Anomopoda</taxon>
        <taxon>Daphniidae</taxon>
        <taxon>Daphnia</taxon>
    </lineage>
</organism>
<evidence type="ECO:0000313" key="1">
    <source>
        <dbReference type="EMBL" id="KZR98036.1"/>
    </source>
</evidence>
<evidence type="ECO:0000313" key="2">
    <source>
        <dbReference type="Proteomes" id="UP000076858"/>
    </source>
</evidence>
<dbReference type="Proteomes" id="UP000076858">
    <property type="component" value="Unassembled WGS sequence"/>
</dbReference>
<keyword evidence="2" id="KW-1185">Reference proteome</keyword>
<accession>A0A164FQ99</accession>
<comment type="caution">
    <text evidence="1">The sequence shown here is derived from an EMBL/GenBank/DDBJ whole genome shotgun (WGS) entry which is preliminary data.</text>
</comment>
<name>A0A164FQ99_9CRUS</name>